<proteinExistence type="predicted"/>
<gene>
    <name evidence="2" type="ORF">GDO86_010237</name>
</gene>
<evidence type="ECO:0000313" key="2">
    <source>
        <dbReference type="EMBL" id="KAG8445374.1"/>
    </source>
</evidence>
<reference evidence="2" key="1">
    <citation type="thesis" date="2020" institute="ProQuest LLC" country="789 East Eisenhower Parkway, Ann Arbor, MI, USA">
        <title>Comparative Genomics and Chromosome Evolution.</title>
        <authorList>
            <person name="Mudd A.B."/>
        </authorList>
    </citation>
    <scope>NUCLEOTIDE SEQUENCE</scope>
    <source>
        <strain evidence="2">Female2</strain>
        <tissue evidence="2">Blood</tissue>
    </source>
</reference>
<keyword evidence="3" id="KW-1185">Reference proteome</keyword>
<name>A0A8T2JPL7_9PIPI</name>
<feature type="region of interest" description="Disordered" evidence="1">
    <location>
        <begin position="1"/>
        <end position="68"/>
    </location>
</feature>
<protein>
    <submittedName>
        <fullName evidence="2">Uncharacterized protein</fullName>
    </submittedName>
</protein>
<dbReference type="Proteomes" id="UP000812440">
    <property type="component" value="Chromosome 5"/>
</dbReference>
<dbReference type="EMBL" id="JAACNH010000004">
    <property type="protein sequence ID" value="KAG8445374.1"/>
    <property type="molecule type" value="Genomic_DNA"/>
</dbReference>
<comment type="caution">
    <text evidence="2">The sequence shown here is derived from an EMBL/GenBank/DDBJ whole genome shotgun (WGS) entry which is preliminary data.</text>
</comment>
<evidence type="ECO:0000313" key="3">
    <source>
        <dbReference type="Proteomes" id="UP000812440"/>
    </source>
</evidence>
<evidence type="ECO:0000256" key="1">
    <source>
        <dbReference type="SAM" id="MobiDB-lite"/>
    </source>
</evidence>
<sequence length="111" mass="11814">MALSSPNVTADLRLRDPEQVPTKTPLVRPLGPREKGRSSHLPAGTASPHLASVTGGGTSGSCSHSSAQISPACSLYSNQLLHALIRPLRAERLPCPPPYRSCFSYCSPFFT</sequence>
<dbReference type="AlphaFoldDB" id="A0A8T2JPL7"/>
<accession>A0A8T2JPL7</accession>
<organism evidence="2 3">
    <name type="scientific">Hymenochirus boettgeri</name>
    <name type="common">Congo dwarf clawed frog</name>
    <dbReference type="NCBI Taxonomy" id="247094"/>
    <lineage>
        <taxon>Eukaryota</taxon>
        <taxon>Metazoa</taxon>
        <taxon>Chordata</taxon>
        <taxon>Craniata</taxon>
        <taxon>Vertebrata</taxon>
        <taxon>Euteleostomi</taxon>
        <taxon>Amphibia</taxon>
        <taxon>Batrachia</taxon>
        <taxon>Anura</taxon>
        <taxon>Pipoidea</taxon>
        <taxon>Pipidae</taxon>
        <taxon>Pipinae</taxon>
        <taxon>Hymenochirus</taxon>
    </lineage>
</organism>